<dbReference type="EMBL" id="RZHH01000002">
    <property type="protein sequence ID" value="RYJ14790.1"/>
    <property type="molecule type" value="Genomic_DNA"/>
</dbReference>
<protein>
    <recommendedName>
        <fullName evidence="1">DUF7511 domain-containing protein</fullName>
    </recommendedName>
</protein>
<reference evidence="2 3" key="1">
    <citation type="submission" date="2018-12" db="EMBL/GenBank/DDBJ databases">
        <title>Genome analysis provides insights into bioremediation potentialities of Halogeometricum borinquense strain N11.</title>
        <authorList>
            <person name="Najjari A."/>
            <person name="Youssef N."/>
            <person name="Fhoula I."/>
            <person name="Ben Dhia O."/>
            <person name="Mahjoubi M."/>
            <person name="Ouzari H.I."/>
            <person name="Cherif A."/>
        </authorList>
    </citation>
    <scope>NUCLEOTIDE SEQUENCE [LARGE SCALE GENOMIC DNA]</scope>
    <source>
        <strain evidence="2 3">N11</strain>
    </source>
</reference>
<accession>A0A482TB02</accession>
<sequence>MSADCPLTSNAGTAPFADPPAEALVATVVEYDDEPDECTIYPLHADEDERVTSWISAKRGSYVQLDEMR</sequence>
<dbReference type="RefSeq" id="WP_129785141.1">
    <property type="nucleotide sequence ID" value="NZ_RZHH01000002.1"/>
</dbReference>
<feature type="domain" description="DUF7511" evidence="1">
    <location>
        <begin position="23"/>
        <end position="69"/>
    </location>
</feature>
<gene>
    <name evidence="2" type="ORF">ELS19_13060</name>
</gene>
<dbReference type="Pfam" id="PF24351">
    <property type="entry name" value="DUF7511"/>
    <property type="match status" value="1"/>
</dbReference>
<dbReference type="InterPro" id="IPR055933">
    <property type="entry name" value="DUF7511"/>
</dbReference>
<dbReference type="Proteomes" id="UP000294028">
    <property type="component" value="Unassembled WGS sequence"/>
</dbReference>
<evidence type="ECO:0000313" key="3">
    <source>
        <dbReference type="Proteomes" id="UP000294028"/>
    </source>
</evidence>
<name>A0A482TB02_9EURY</name>
<comment type="caution">
    <text evidence="2">The sequence shown here is derived from an EMBL/GenBank/DDBJ whole genome shotgun (WGS) entry which is preliminary data.</text>
</comment>
<dbReference type="AlphaFoldDB" id="A0A482TB02"/>
<evidence type="ECO:0000259" key="1">
    <source>
        <dbReference type="Pfam" id="PF24351"/>
    </source>
</evidence>
<evidence type="ECO:0000313" key="2">
    <source>
        <dbReference type="EMBL" id="RYJ14790.1"/>
    </source>
</evidence>
<proteinExistence type="predicted"/>
<organism evidence="2 3">
    <name type="scientific">Halogeometricum borinquense</name>
    <dbReference type="NCBI Taxonomy" id="60847"/>
    <lineage>
        <taxon>Archaea</taxon>
        <taxon>Methanobacteriati</taxon>
        <taxon>Methanobacteriota</taxon>
        <taxon>Stenosarchaea group</taxon>
        <taxon>Halobacteria</taxon>
        <taxon>Halobacteriales</taxon>
        <taxon>Haloferacaceae</taxon>
        <taxon>Halogeometricum</taxon>
    </lineage>
</organism>